<feature type="domain" description="Ubiquitin-like protease family profile" evidence="5">
    <location>
        <begin position="1180"/>
        <end position="1336"/>
    </location>
</feature>
<feature type="compositionally biased region" description="Low complexity" evidence="4">
    <location>
        <begin position="907"/>
        <end position="916"/>
    </location>
</feature>
<dbReference type="EMBL" id="JYDH01000340">
    <property type="protein sequence ID" value="KRY26766.1"/>
    <property type="molecule type" value="Genomic_DNA"/>
</dbReference>
<keyword evidence="7" id="KW-1185">Reference proteome</keyword>
<dbReference type="InterPro" id="IPR013087">
    <property type="entry name" value="Znf_C2H2_type"/>
</dbReference>
<feature type="compositionally biased region" description="Polar residues" evidence="4">
    <location>
        <begin position="1422"/>
        <end position="1431"/>
    </location>
</feature>
<feature type="non-terminal residue" evidence="6">
    <location>
        <position position="1737"/>
    </location>
</feature>
<dbReference type="PANTHER" id="PTHR19446">
    <property type="entry name" value="REVERSE TRANSCRIPTASES"/>
    <property type="match status" value="1"/>
</dbReference>
<dbReference type="InParanoid" id="A0A0V1APZ5"/>
<dbReference type="OrthoDB" id="410104at2759"/>
<dbReference type="SUPFAM" id="SSF54001">
    <property type="entry name" value="Cysteine proteinases"/>
    <property type="match status" value="1"/>
</dbReference>
<feature type="compositionally biased region" description="Polar residues" evidence="4">
    <location>
        <begin position="853"/>
        <end position="863"/>
    </location>
</feature>
<dbReference type="PROSITE" id="PS50600">
    <property type="entry name" value="ULP_PROTEASE"/>
    <property type="match status" value="1"/>
</dbReference>
<evidence type="ECO:0000313" key="7">
    <source>
        <dbReference type="Proteomes" id="UP000054776"/>
    </source>
</evidence>
<comment type="similarity">
    <text evidence="1">Belongs to the peptidase C48 family.</text>
</comment>
<evidence type="ECO:0000259" key="5">
    <source>
        <dbReference type="PROSITE" id="PS50600"/>
    </source>
</evidence>
<evidence type="ECO:0000256" key="3">
    <source>
        <dbReference type="ARBA" id="ARBA00022801"/>
    </source>
</evidence>
<dbReference type="GO" id="GO:0006508">
    <property type="term" value="P:proteolysis"/>
    <property type="evidence" value="ECO:0007669"/>
    <property type="project" value="UniProtKB-KW"/>
</dbReference>
<feature type="compositionally biased region" description="Basic residues" evidence="4">
    <location>
        <begin position="335"/>
        <end position="349"/>
    </location>
</feature>
<dbReference type="InterPro" id="IPR038765">
    <property type="entry name" value="Papain-like_cys_pep_sf"/>
</dbReference>
<evidence type="ECO:0000313" key="6">
    <source>
        <dbReference type="EMBL" id="KRY26766.1"/>
    </source>
</evidence>
<evidence type="ECO:0000256" key="4">
    <source>
        <dbReference type="SAM" id="MobiDB-lite"/>
    </source>
</evidence>
<dbReference type="Proteomes" id="UP000054776">
    <property type="component" value="Unassembled WGS sequence"/>
</dbReference>
<keyword evidence="2 6" id="KW-0645">Protease</keyword>
<dbReference type="SMART" id="SM00355">
    <property type="entry name" value="ZnF_C2H2"/>
    <property type="match status" value="2"/>
</dbReference>
<feature type="compositionally biased region" description="Acidic residues" evidence="4">
    <location>
        <begin position="1123"/>
        <end position="1137"/>
    </location>
</feature>
<name>A0A0V1APZ5_TRISP</name>
<feature type="region of interest" description="Disordered" evidence="4">
    <location>
        <begin position="1117"/>
        <end position="1140"/>
    </location>
</feature>
<dbReference type="eggNOG" id="KOG1075">
    <property type="taxonomic scope" value="Eukaryota"/>
</dbReference>
<dbReference type="InterPro" id="IPR003653">
    <property type="entry name" value="Peptidase_C48_C"/>
</dbReference>
<dbReference type="GO" id="GO:0008234">
    <property type="term" value="F:cysteine-type peptidase activity"/>
    <property type="evidence" value="ECO:0007669"/>
    <property type="project" value="InterPro"/>
</dbReference>
<feature type="region of interest" description="Disordered" evidence="4">
    <location>
        <begin position="274"/>
        <end position="436"/>
    </location>
</feature>
<evidence type="ECO:0000256" key="1">
    <source>
        <dbReference type="ARBA" id="ARBA00005234"/>
    </source>
</evidence>
<gene>
    <name evidence="6" type="primary">ulp-1</name>
    <name evidence="6" type="ORF">T01_11744</name>
</gene>
<organism evidence="6 7">
    <name type="scientific">Trichinella spiralis</name>
    <name type="common">Trichina worm</name>
    <dbReference type="NCBI Taxonomy" id="6334"/>
    <lineage>
        <taxon>Eukaryota</taxon>
        <taxon>Metazoa</taxon>
        <taxon>Ecdysozoa</taxon>
        <taxon>Nematoda</taxon>
        <taxon>Enoplea</taxon>
        <taxon>Dorylaimia</taxon>
        <taxon>Trichinellida</taxon>
        <taxon>Trichinellidae</taxon>
        <taxon>Trichinella</taxon>
    </lineage>
</organism>
<sequence length="1737" mass="191767">MFAVLLAGGRLPGNWERAKICMEFSAMIAITFSMSKRTVVMHSLRHANKNIMQITGKAVQIEALSKQVGYINVVSGDYSQFKFGKRVRQYVAPTERQLLVDDEIREAEEEEEPAEPRTILGESSTATAIEAVGISTCGPVRADTAAKQMICRIGQWCVWPQDYHSIPALQCWTDTLMDLMIEQIVLHRYPDGAGVGVMSCAALSASLHHQISAEYATQQRRRPYKEVIAASQAILRKFRDTSLVGIALHSGTAYSLLRTEFSKLVMERFDEVEGQHWKSNRTRRRRGSRSSTSATDLGTRMVTRGRKKMMEASVREGGHHGGESASTVDVDVMKPTKKITSRTARRNRRAPSGDGTRGESCGAECSQADSDSGNAVADRSEATSPRTRNTKKSGQLVVKSGRDNIKASTPSPPKRRPTTSNTPSTSGGSGKQRVLVSPLLRTEKLPDLEVLHRTEEQVTVRATFPIAQAVVCPLGCEKPYTAVRPDGQFAHQTLTRHFMRVHNCHSVQWHYRCRNCNTDFLPADHRYPLRVVNTHVRSCVSRWEITRKLGESEDLHGVRCDLCDYVGVSKRAVGLHRRRHANENIMQNTGTAAQIEALSKQVGEIRVAGDYSQFKFGKRVRQYVAPTQRRYGLDNEDVREAEEEEVPAESRTILGEPSTATAIEADEISSRGSVRADSSFMTDAVASPVVPATDKLKKIPDGSATLLTQFQQKFLSASVNWLSYDVDVQAVYDEMVESMVSGHNVPSSAVTRDPAWLKSASAVQKAFNSAPAHTVNAILRRPNACPSFTATQVADHYFNLRPAVTSLAPEKITGKTARRNRRAPSGDGKRRESCGAECGQAVCGNAVADRSEASSPRTPNVSKSGRDKCGQPTIKASTPSPPKRKPTTSSSPRTPCLSKRGARSKIPSTPDTPSTSGGSGKQRVLVSPLLRTEKLPDLEVLQRTEEQVTVRATFPIAQAVVCPLGCEKPYTAVRPDGQFAHQTLTRHFMRVHNCHSVQWHYRCRNCNTDFLPADHRYPLRVVNTHVRSCVSRWEITRKLGESEDLHGVRCDLCDYVGVSKRAVGLHRRRHANENIMQNTGTAAQIEALSKQVGEIRVAGDYSQFKFGKRVRQYVAPTQRRDGLDEEEVHEAEEEEVPAESRTILGEPSTATAIGAEEISATGPVRADTAAQQMICRIGQWCVWPQDYHSIPAPQCWTDTLMDLMIEQIVLQRYPDGAGVSVMSCSAVSAAIHHEISAEFAAQVMSSHDASLYCIIPVNVRNHWQMIVLDVAERVVHYYCSLREHNTVVLSSLLSLVELSGKHTGCTSWKIETHDGAPVQTNAFDCGPFSCLFLKHLLHGIDMNFGDRESAALRTDLKFMIDAVSTPVVPATDKLKTKPDGSATQLTQFQQKFLSASDNWQSPDVDLQAVYDEVVESIVSGHNEPSSRNTSRLQKKSPGKGGKGQVRRRSAVTRDPAWLKSASAVQKAFNSAPARTVNAILRRPNACPSFTATQVADHYFNLRPAVTSLAPEVIDILPPPATDHSMLVAELSESEVWEKMQKAPNSAPGADRITIRMVRVADPGAFLTRFYRACLSKKWAPLQWKQSVCKLLYKDEDKERLANCRPIPLQPAVMFDQFMPEEEDAPTVPRGILRETSSATVIEPEEVSAPVPARAVPAAQQLIHQIRQSSLAAHISNAFGTVSHQVLFSLLDRYGLDPTFTSFIKNLYKDATIVVKGANGTHVTARWSVGVRQGDPCS</sequence>
<protein>
    <submittedName>
        <fullName evidence="6">Sentrin-specific protease</fullName>
    </submittedName>
</protein>
<dbReference type="STRING" id="6334.A0A0V1APZ5"/>
<feature type="compositionally biased region" description="Basic and acidic residues" evidence="4">
    <location>
        <begin position="308"/>
        <end position="322"/>
    </location>
</feature>
<feature type="region of interest" description="Disordered" evidence="4">
    <location>
        <begin position="1419"/>
        <end position="1453"/>
    </location>
</feature>
<comment type="caution">
    <text evidence="6">The sequence shown here is derived from an EMBL/GenBank/DDBJ whole genome shotgun (WGS) entry which is preliminary data.</text>
</comment>
<dbReference type="Gene3D" id="3.40.395.10">
    <property type="entry name" value="Adenoviral Proteinase, Chain A"/>
    <property type="match status" value="1"/>
</dbReference>
<evidence type="ECO:0000256" key="2">
    <source>
        <dbReference type="ARBA" id="ARBA00022670"/>
    </source>
</evidence>
<keyword evidence="3" id="KW-0378">Hydrolase</keyword>
<accession>A0A0V1APZ5</accession>
<feature type="region of interest" description="Disordered" evidence="4">
    <location>
        <begin position="809"/>
        <end position="835"/>
    </location>
</feature>
<proteinExistence type="inferred from homology"/>
<feature type="compositionally biased region" description="Basic residues" evidence="4">
    <location>
        <begin position="278"/>
        <end position="288"/>
    </location>
</feature>
<reference evidence="6 7" key="1">
    <citation type="submission" date="2015-01" db="EMBL/GenBank/DDBJ databases">
        <title>Evolution of Trichinella species and genotypes.</title>
        <authorList>
            <person name="Korhonen P.K."/>
            <person name="Edoardo P."/>
            <person name="Giuseppe L.R."/>
            <person name="Gasser R.B."/>
        </authorList>
    </citation>
    <scope>NUCLEOTIDE SEQUENCE [LARGE SCALE GENOMIC DNA]</scope>
    <source>
        <strain evidence="6">ISS3</strain>
    </source>
</reference>
<dbReference type="Pfam" id="PF02902">
    <property type="entry name" value="Peptidase_C48"/>
    <property type="match status" value="1"/>
</dbReference>
<feature type="region of interest" description="Disordered" evidence="4">
    <location>
        <begin position="848"/>
        <end position="926"/>
    </location>
</feature>